<dbReference type="InterPro" id="IPR013751">
    <property type="entry name" value="ACP_syn_III_N"/>
</dbReference>
<keyword evidence="6" id="KW-1185">Reference proteome</keyword>
<dbReference type="GO" id="GO:0044550">
    <property type="term" value="P:secondary metabolite biosynthetic process"/>
    <property type="evidence" value="ECO:0007669"/>
    <property type="project" value="TreeGrafter"/>
</dbReference>
<dbReference type="GO" id="GO:0006633">
    <property type="term" value="P:fatty acid biosynthetic process"/>
    <property type="evidence" value="ECO:0007669"/>
    <property type="project" value="InterPro"/>
</dbReference>
<dbReference type="Proteomes" id="UP000214689">
    <property type="component" value="Chromosome"/>
</dbReference>
<dbReference type="Pfam" id="PF08545">
    <property type="entry name" value="ACP_syn_III"/>
    <property type="match status" value="1"/>
</dbReference>
<feature type="domain" description="Beta-ketoacyl-[acyl-carrier-protein] synthase III C-terminal" evidence="3">
    <location>
        <begin position="210"/>
        <end position="297"/>
    </location>
</feature>
<protein>
    <submittedName>
        <fullName evidence="5">Uncharacterized protein</fullName>
    </submittedName>
</protein>
<dbReference type="InterPro" id="IPR013747">
    <property type="entry name" value="ACP_syn_III_C"/>
</dbReference>
<evidence type="ECO:0000313" key="6">
    <source>
        <dbReference type="Proteomes" id="UP000214689"/>
    </source>
</evidence>
<dbReference type="Pfam" id="PF08541">
    <property type="entry name" value="ACP_syn_III_C"/>
    <property type="match status" value="1"/>
</dbReference>
<keyword evidence="1" id="KW-0808">Transferase</keyword>
<evidence type="ECO:0000259" key="3">
    <source>
        <dbReference type="Pfam" id="PF08541"/>
    </source>
</evidence>
<dbReference type="NCBIfam" id="NF006829">
    <property type="entry name" value="PRK09352.1"/>
    <property type="match status" value="1"/>
</dbReference>
<dbReference type="CDD" id="cd00830">
    <property type="entry name" value="KAS_III"/>
    <property type="match status" value="1"/>
</dbReference>
<gene>
    <name evidence="5" type="ORF">AXF17_04255</name>
</gene>
<dbReference type="SUPFAM" id="SSF53901">
    <property type="entry name" value="Thiolase-like"/>
    <property type="match status" value="1"/>
</dbReference>
<dbReference type="PANTHER" id="PTHR34069">
    <property type="entry name" value="3-OXOACYL-[ACYL-CARRIER-PROTEIN] SYNTHASE 3"/>
    <property type="match status" value="1"/>
</dbReference>
<dbReference type="AlphaFoldDB" id="A0A223ARY2"/>
<name>A0A223ARY2_9FIRM</name>
<evidence type="ECO:0000313" key="5">
    <source>
        <dbReference type="EMBL" id="ASS37741.1"/>
    </source>
</evidence>
<dbReference type="InterPro" id="IPR016039">
    <property type="entry name" value="Thiolase-like"/>
</dbReference>
<evidence type="ECO:0000256" key="2">
    <source>
        <dbReference type="ARBA" id="ARBA00023315"/>
    </source>
</evidence>
<evidence type="ECO:0000256" key="1">
    <source>
        <dbReference type="ARBA" id="ARBA00022679"/>
    </source>
</evidence>
<keyword evidence="2" id="KW-0012">Acyltransferase</keyword>
<feature type="domain" description="Beta-ketoacyl-[acyl-carrier-protein] synthase III N-terminal" evidence="4">
    <location>
        <begin position="102"/>
        <end position="163"/>
    </location>
</feature>
<dbReference type="Gene3D" id="3.40.47.10">
    <property type="match status" value="1"/>
</dbReference>
<dbReference type="GO" id="GO:0004315">
    <property type="term" value="F:3-oxoacyl-[acyl-carrier-protein] synthase activity"/>
    <property type="evidence" value="ECO:0007669"/>
    <property type="project" value="InterPro"/>
</dbReference>
<reference evidence="6" key="1">
    <citation type="submission" date="2016-05" db="EMBL/GenBank/DDBJ databases">
        <authorList>
            <person name="Holder M.E."/>
            <person name="Ajami N.J."/>
            <person name="Petrosino J.F."/>
        </authorList>
    </citation>
    <scope>NUCLEOTIDE SEQUENCE [LARGE SCALE GENOMIC DNA]</scope>
    <source>
        <strain evidence="6">ATCC 700696</strain>
    </source>
</reference>
<dbReference type="EMBL" id="CP016199">
    <property type="protein sequence ID" value="ASS37741.1"/>
    <property type="molecule type" value="Genomic_DNA"/>
</dbReference>
<dbReference type="RefSeq" id="WP_094233967.1">
    <property type="nucleotide sequence ID" value="NZ_CP016199.1"/>
</dbReference>
<sequence>MGLKVKDIKSLTKGVKRSNKYYEERLDTTDEWILTRTGIENRYITEETPSEMAKELAEQLIFDRDKVKVLIVASFSSDIRIPSIAGILHKKLELPNSCFSTDINAACAGFVSAMIMAERMLNPGEEAILVASEQVSRYIDFEDRGISVLFGDGCAGIVVEKNDKLWLSDANTFGDDRVIVMDDNDFIQMNGQEVFKFAISKVPESLERLLEKADLSGADIDYVAAHQANVRILEQIAKRTGIDDDKVLKNIKERGNTSAASIPTLLYENRDKFKESDKVLFTAFGAGLIVNSVLMEW</sequence>
<accession>A0A223ARY2</accession>
<dbReference type="PANTHER" id="PTHR34069:SF2">
    <property type="entry name" value="BETA-KETOACYL-[ACYL-CARRIER-PROTEIN] SYNTHASE III"/>
    <property type="match status" value="1"/>
</dbReference>
<evidence type="ECO:0000259" key="4">
    <source>
        <dbReference type="Pfam" id="PF08545"/>
    </source>
</evidence>
<dbReference type="OrthoDB" id="9815506at2"/>
<proteinExistence type="predicted"/>
<organism evidence="5 6">
    <name type="scientific">Mogibacterium pumilum</name>
    <dbReference type="NCBI Taxonomy" id="86332"/>
    <lineage>
        <taxon>Bacteria</taxon>
        <taxon>Bacillati</taxon>
        <taxon>Bacillota</taxon>
        <taxon>Clostridia</taxon>
        <taxon>Peptostreptococcales</taxon>
        <taxon>Anaerovoracaceae</taxon>
        <taxon>Mogibacterium</taxon>
    </lineage>
</organism>